<keyword evidence="4" id="KW-1185">Reference proteome</keyword>
<evidence type="ECO:0000313" key="3">
    <source>
        <dbReference type="EMBL" id="SHH52477.1"/>
    </source>
</evidence>
<dbReference type="STRING" id="43928.SAMN05443636_2787"/>
<evidence type="ECO:0000313" key="4">
    <source>
        <dbReference type="Proteomes" id="UP000184357"/>
    </source>
</evidence>
<sequence>MERERHDPSADTEAVHGVHLAQLAAGAETSVQHFSIEPGAEVPAHSHRHEQAGYITAGALTFVLADGEEVVCEAGDSYVLAGEEVHGAENRGDERVEGVDIFSPPRTDPDWQE</sequence>
<dbReference type="PANTHER" id="PTHR40112:SF1">
    <property type="entry name" value="H2HPP ISOMERASE"/>
    <property type="match status" value="1"/>
</dbReference>
<dbReference type="Gene3D" id="2.60.120.10">
    <property type="entry name" value="Jelly Rolls"/>
    <property type="match status" value="1"/>
</dbReference>
<dbReference type="EMBL" id="FQWV01000008">
    <property type="protein sequence ID" value="SHH52477.1"/>
    <property type="molecule type" value="Genomic_DNA"/>
</dbReference>
<dbReference type="Proteomes" id="UP000184357">
    <property type="component" value="Unassembled WGS sequence"/>
</dbReference>
<evidence type="ECO:0000259" key="2">
    <source>
        <dbReference type="Pfam" id="PF07883"/>
    </source>
</evidence>
<dbReference type="AlphaFoldDB" id="A0A1M5TNX9"/>
<dbReference type="PANTHER" id="PTHR40112">
    <property type="entry name" value="H2HPP ISOMERASE"/>
    <property type="match status" value="1"/>
</dbReference>
<dbReference type="OrthoDB" id="114121at2157"/>
<evidence type="ECO:0000256" key="1">
    <source>
        <dbReference type="SAM" id="MobiDB-lite"/>
    </source>
</evidence>
<dbReference type="InterPro" id="IPR013096">
    <property type="entry name" value="Cupin_2"/>
</dbReference>
<gene>
    <name evidence="3" type="ORF">SAMN05443636_2787</name>
</gene>
<dbReference type="InterPro" id="IPR014710">
    <property type="entry name" value="RmlC-like_jellyroll"/>
</dbReference>
<dbReference type="SUPFAM" id="SSF51182">
    <property type="entry name" value="RmlC-like cupins"/>
    <property type="match status" value="1"/>
</dbReference>
<dbReference type="RefSeq" id="WP_073310637.1">
    <property type="nucleotide sequence ID" value="NZ_FQWV01000008.1"/>
</dbReference>
<dbReference type="Pfam" id="PF07883">
    <property type="entry name" value="Cupin_2"/>
    <property type="match status" value="1"/>
</dbReference>
<organism evidence="3 4">
    <name type="scientific">Halobaculum gomorrense</name>
    <dbReference type="NCBI Taxonomy" id="43928"/>
    <lineage>
        <taxon>Archaea</taxon>
        <taxon>Methanobacteriati</taxon>
        <taxon>Methanobacteriota</taxon>
        <taxon>Stenosarchaea group</taxon>
        <taxon>Halobacteria</taxon>
        <taxon>Halobacteriales</taxon>
        <taxon>Haloferacaceae</taxon>
        <taxon>Halobaculum</taxon>
    </lineage>
</organism>
<feature type="domain" description="Cupin type-2" evidence="2">
    <location>
        <begin position="33"/>
        <end position="102"/>
    </location>
</feature>
<feature type="region of interest" description="Disordered" evidence="1">
    <location>
        <begin position="85"/>
        <end position="113"/>
    </location>
</feature>
<dbReference type="InterPro" id="IPR011051">
    <property type="entry name" value="RmlC_Cupin_sf"/>
</dbReference>
<dbReference type="CDD" id="cd02238">
    <property type="entry name" value="cupin_KdgF"/>
    <property type="match status" value="1"/>
</dbReference>
<reference evidence="3 4" key="1">
    <citation type="submission" date="2016-11" db="EMBL/GenBank/DDBJ databases">
        <authorList>
            <person name="Jaros S."/>
            <person name="Januszkiewicz K."/>
            <person name="Wedrychowicz H."/>
        </authorList>
    </citation>
    <scope>NUCLEOTIDE SEQUENCE [LARGE SCALE GENOMIC DNA]</scope>
    <source>
        <strain evidence="3 4">DSM 9297</strain>
    </source>
</reference>
<dbReference type="InterPro" id="IPR052535">
    <property type="entry name" value="Bacilysin_H2HPP_isomerase"/>
</dbReference>
<proteinExistence type="predicted"/>
<accession>A0A1M5TNX9</accession>
<protein>
    <submittedName>
        <fullName evidence="3">Cupin domain protein</fullName>
    </submittedName>
</protein>
<feature type="compositionally biased region" description="Basic and acidic residues" evidence="1">
    <location>
        <begin position="85"/>
        <end position="98"/>
    </location>
</feature>
<name>A0A1M5TNX9_9EURY</name>